<dbReference type="GO" id="GO:0051287">
    <property type="term" value="F:NAD binding"/>
    <property type="evidence" value="ECO:0007669"/>
    <property type="project" value="InterPro"/>
</dbReference>
<evidence type="ECO:0000313" key="7">
    <source>
        <dbReference type="EnsemblPlants" id="Kaladp0079s0090.2.v1.1"/>
    </source>
</evidence>
<sequence length="325" mass="35241">MATLEIHNISDELPLLFVHRIPQFGVFFKTRLLTKFRLFDPLSPSEDSDVDALRNSARVLLCVGPSRVTADTLAQLPELRVVVGSSAGIDHIDLDECKRRGIAVTNAGDAFSADVADYAVGMLIGVLRKVNAGDRFVRRGMWLQGSDFQLGSKVGGKRIGIVGLGSIGYLIAKRLKAFGCAIAYNSRKEKPSVPFQYYRNVVELAEDSEVLIVCCALTDETYHIINKDVMRALGKDGVIINVGRGNLVDEDELVKALLQGELGGAGLDVFENEPGVPEELFKLDNVVLSPHKAALTPESFAAVEDVVMANLEAAFSNKPLLSPVC</sequence>
<dbReference type="SUPFAM" id="SSF51735">
    <property type="entry name" value="NAD(P)-binding Rossmann-fold domains"/>
    <property type="match status" value="1"/>
</dbReference>
<name>A0A7N0UPP7_KALFE</name>
<evidence type="ECO:0000256" key="1">
    <source>
        <dbReference type="ARBA" id="ARBA00022857"/>
    </source>
</evidence>
<evidence type="ECO:0000256" key="2">
    <source>
        <dbReference type="ARBA" id="ARBA00023002"/>
    </source>
</evidence>
<evidence type="ECO:0000256" key="3">
    <source>
        <dbReference type="ARBA" id="ARBA00023027"/>
    </source>
</evidence>
<dbReference type="GO" id="GO:0030267">
    <property type="term" value="F:glyoxylate reductase (NADPH) activity"/>
    <property type="evidence" value="ECO:0007669"/>
    <property type="project" value="TreeGrafter"/>
</dbReference>
<feature type="domain" description="D-isomer specific 2-hydroxyacid dehydrogenase catalytic" evidence="5">
    <location>
        <begin position="40"/>
        <end position="324"/>
    </location>
</feature>
<evidence type="ECO:0000259" key="5">
    <source>
        <dbReference type="Pfam" id="PF00389"/>
    </source>
</evidence>
<evidence type="ECO:0000313" key="8">
    <source>
        <dbReference type="Proteomes" id="UP000594263"/>
    </source>
</evidence>
<dbReference type="Pfam" id="PF00389">
    <property type="entry name" value="2-Hacid_dh"/>
    <property type="match status" value="1"/>
</dbReference>
<dbReference type="GO" id="GO:0016618">
    <property type="term" value="F:hydroxypyruvate reductase [NAD(P)H] activity"/>
    <property type="evidence" value="ECO:0007669"/>
    <property type="project" value="TreeGrafter"/>
</dbReference>
<dbReference type="Proteomes" id="UP000594263">
    <property type="component" value="Unplaced"/>
</dbReference>
<dbReference type="GO" id="GO:0005829">
    <property type="term" value="C:cytosol"/>
    <property type="evidence" value="ECO:0007669"/>
    <property type="project" value="TreeGrafter"/>
</dbReference>
<dbReference type="CDD" id="cd12156">
    <property type="entry name" value="HPPR"/>
    <property type="match status" value="1"/>
</dbReference>
<dbReference type="InterPro" id="IPR006139">
    <property type="entry name" value="D-isomer_2_OHA_DH_cat_dom"/>
</dbReference>
<keyword evidence="2 4" id="KW-0560">Oxidoreductase</keyword>
<reference evidence="7" key="1">
    <citation type="submission" date="2021-01" db="UniProtKB">
        <authorList>
            <consortium name="EnsemblPlants"/>
        </authorList>
    </citation>
    <scope>IDENTIFICATION</scope>
</reference>
<organism evidence="7 8">
    <name type="scientific">Kalanchoe fedtschenkoi</name>
    <name type="common">Lavender scallops</name>
    <name type="synonym">South American air plant</name>
    <dbReference type="NCBI Taxonomy" id="63787"/>
    <lineage>
        <taxon>Eukaryota</taxon>
        <taxon>Viridiplantae</taxon>
        <taxon>Streptophyta</taxon>
        <taxon>Embryophyta</taxon>
        <taxon>Tracheophyta</taxon>
        <taxon>Spermatophyta</taxon>
        <taxon>Magnoliopsida</taxon>
        <taxon>eudicotyledons</taxon>
        <taxon>Gunneridae</taxon>
        <taxon>Pentapetalae</taxon>
        <taxon>Saxifragales</taxon>
        <taxon>Crassulaceae</taxon>
        <taxon>Kalanchoe</taxon>
    </lineage>
</organism>
<dbReference type="EnsemblPlants" id="Kaladp0079s0090.1.v1.1">
    <property type="protein sequence ID" value="Kaladp0079s0090.1.v1.1"/>
    <property type="gene ID" value="Kaladp0079s0090.v1.1"/>
</dbReference>
<dbReference type="Gene3D" id="3.40.50.720">
    <property type="entry name" value="NAD(P)-binding Rossmann-like Domain"/>
    <property type="match status" value="2"/>
</dbReference>
<keyword evidence="1" id="KW-0521">NADP</keyword>
<protein>
    <recommendedName>
        <fullName evidence="9">Hydroxyphenylpyruvate reductase</fullName>
    </recommendedName>
</protein>
<dbReference type="InterPro" id="IPR050223">
    <property type="entry name" value="D-isomer_2-hydroxyacid_DH"/>
</dbReference>
<dbReference type="Gramene" id="Kaladp0079s0090.2.v1.1">
    <property type="protein sequence ID" value="Kaladp0079s0090.2.v1.1"/>
    <property type="gene ID" value="Kaladp0079s0090.v1.1"/>
</dbReference>
<evidence type="ECO:0000259" key="6">
    <source>
        <dbReference type="Pfam" id="PF02826"/>
    </source>
</evidence>
<feature type="domain" description="D-isomer specific 2-hydroxyacid dehydrogenase NAD-binding" evidence="6">
    <location>
        <begin position="120"/>
        <end position="293"/>
    </location>
</feature>
<dbReference type="Pfam" id="PF02826">
    <property type="entry name" value="2-Hacid_dh_C"/>
    <property type="match status" value="1"/>
</dbReference>
<dbReference type="PANTHER" id="PTHR10996">
    <property type="entry name" value="2-HYDROXYACID DEHYDROGENASE-RELATED"/>
    <property type="match status" value="1"/>
</dbReference>
<evidence type="ECO:0008006" key="9">
    <source>
        <dbReference type="Google" id="ProtNLM"/>
    </source>
</evidence>
<dbReference type="FunFam" id="3.40.50.720:FF:000213">
    <property type="entry name" value="Putative 2-hydroxyacid dehydrogenase"/>
    <property type="match status" value="1"/>
</dbReference>
<dbReference type="OMA" id="IPYYPFD"/>
<proteinExistence type="inferred from homology"/>
<keyword evidence="3" id="KW-0520">NAD</keyword>
<accession>A0A7N0UPP7</accession>
<dbReference type="InterPro" id="IPR006140">
    <property type="entry name" value="D-isomer_DH_NAD-bd"/>
</dbReference>
<comment type="similarity">
    <text evidence="4">Belongs to the D-isomer specific 2-hydroxyacid dehydrogenase family.</text>
</comment>
<dbReference type="SUPFAM" id="SSF52283">
    <property type="entry name" value="Formate/glycerate dehydrogenase catalytic domain-like"/>
    <property type="match status" value="1"/>
</dbReference>
<dbReference type="EnsemblPlants" id="Kaladp0079s0090.2.v1.1">
    <property type="protein sequence ID" value="Kaladp0079s0090.2.v1.1"/>
    <property type="gene ID" value="Kaladp0079s0090.v1.1"/>
</dbReference>
<keyword evidence="8" id="KW-1185">Reference proteome</keyword>
<evidence type="ECO:0000256" key="4">
    <source>
        <dbReference type="RuleBase" id="RU003719"/>
    </source>
</evidence>
<dbReference type="PANTHER" id="PTHR10996:SF268">
    <property type="entry name" value="GLYOXYLATE_HYDROXYPYRUVATE REDUCTASE HPR3"/>
    <property type="match status" value="1"/>
</dbReference>
<dbReference type="InterPro" id="IPR036291">
    <property type="entry name" value="NAD(P)-bd_dom_sf"/>
</dbReference>
<dbReference type="AlphaFoldDB" id="A0A7N0UPP7"/>
<dbReference type="Gramene" id="Kaladp0079s0090.1.v1.1">
    <property type="protein sequence ID" value="Kaladp0079s0090.1.v1.1"/>
    <property type="gene ID" value="Kaladp0079s0090.v1.1"/>
</dbReference>